<dbReference type="GO" id="GO:0016887">
    <property type="term" value="F:ATP hydrolysis activity"/>
    <property type="evidence" value="ECO:0007669"/>
    <property type="project" value="InterPro"/>
</dbReference>
<dbReference type="PANTHER" id="PTHR42781:SF4">
    <property type="entry name" value="SPERMIDINE_PUTRESCINE IMPORT ATP-BINDING PROTEIN POTA"/>
    <property type="match status" value="1"/>
</dbReference>
<dbReference type="PROSITE" id="PS00211">
    <property type="entry name" value="ABC_TRANSPORTER_1"/>
    <property type="match status" value="1"/>
</dbReference>
<dbReference type="EMBL" id="JAAGWF010000019">
    <property type="protein sequence ID" value="NEK59646.1"/>
    <property type="molecule type" value="Genomic_DNA"/>
</dbReference>
<evidence type="ECO:0000256" key="2">
    <source>
        <dbReference type="ARBA" id="ARBA00022505"/>
    </source>
</evidence>
<dbReference type="PANTHER" id="PTHR42781">
    <property type="entry name" value="SPERMIDINE/PUTRESCINE IMPORT ATP-BINDING PROTEIN POTA"/>
    <property type="match status" value="1"/>
</dbReference>
<dbReference type="Pfam" id="PF00005">
    <property type="entry name" value="ABC_tran"/>
    <property type="match status" value="1"/>
</dbReference>
<comment type="caution">
    <text evidence="8">The sequence shown here is derived from an EMBL/GenBank/DDBJ whole genome shotgun (WGS) entry which is preliminary data.</text>
</comment>
<dbReference type="InterPro" id="IPR003593">
    <property type="entry name" value="AAA+_ATPase"/>
</dbReference>
<evidence type="ECO:0000256" key="1">
    <source>
        <dbReference type="ARBA" id="ARBA00022448"/>
    </source>
</evidence>
<dbReference type="GO" id="GO:0015689">
    <property type="term" value="P:molybdate ion transport"/>
    <property type="evidence" value="ECO:0007669"/>
    <property type="project" value="InterPro"/>
</dbReference>
<accession>A0A7K3W432</accession>
<reference evidence="8 9" key="1">
    <citation type="submission" date="2020-02" db="EMBL/GenBank/DDBJ databases">
        <title>Geodermatophilus sabuli CPCC 205279 I12A-02694.</title>
        <authorList>
            <person name="Jiang Z."/>
        </authorList>
    </citation>
    <scope>NUCLEOTIDE SEQUENCE [LARGE SCALE GENOMIC DNA]</scope>
    <source>
        <strain evidence="8 9">I12A-02694</strain>
    </source>
</reference>
<dbReference type="SMART" id="SM00382">
    <property type="entry name" value="AAA"/>
    <property type="match status" value="1"/>
</dbReference>
<dbReference type="Pfam" id="PF03459">
    <property type="entry name" value="TOBE"/>
    <property type="match status" value="1"/>
</dbReference>
<dbReference type="SUPFAM" id="SSF50331">
    <property type="entry name" value="MOP-like"/>
    <property type="match status" value="1"/>
</dbReference>
<evidence type="ECO:0000259" key="7">
    <source>
        <dbReference type="PROSITE" id="PS51866"/>
    </source>
</evidence>
<dbReference type="SUPFAM" id="SSF52540">
    <property type="entry name" value="P-loop containing nucleoside triphosphate hydrolases"/>
    <property type="match status" value="1"/>
</dbReference>
<name>A0A7K3W432_9ACTN</name>
<keyword evidence="4 8" id="KW-0067">ATP-binding</keyword>
<dbReference type="InterPro" id="IPR017871">
    <property type="entry name" value="ABC_transporter-like_CS"/>
</dbReference>
<sequence>MSLSAQVAVRRGALDLAVDLEVADGEVLAVLGPNGAGKSTLLRVLAGLLPPDGGRVVVDGAEVWDDVAAEVRVPAHARHLGMVFQDHLLFPHLSVTENVAFGLRTRGVRRADARAAAGEWLERVGIAELGDRRPGRLSGGQAQRAALARALVGDPALLLLDEPLSALDARTRLTVRAELRHHLAGYAGSTVLVTHDPVDAMALADRVVVVEDGRVVQAGTPADVSRHPRTDYVARLVGLALLPGTAAGSTVRLDGGGTVAVAEESTGPVFVAVRPESVALWLSRPDGSPRNVWPARLVSATPHGSTVRCELDGEVPVLADVTATAFAELGLAPGAAVWATVKASEVAVYAR</sequence>
<dbReference type="Proteomes" id="UP000470246">
    <property type="component" value="Unassembled WGS sequence"/>
</dbReference>
<dbReference type="InterPro" id="IPR027417">
    <property type="entry name" value="P-loop_NTPase"/>
</dbReference>
<feature type="domain" description="Mop" evidence="7">
    <location>
        <begin position="286"/>
        <end position="350"/>
    </location>
</feature>
<dbReference type="AlphaFoldDB" id="A0A7K3W432"/>
<feature type="domain" description="ABC transporter" evidence="6">
    <location>
        <begin position="1"/>
        <end position="237"/>
    </location>
</feature>
<keyword evidence="3" id="KW-0547">Nucleotide-binding</keyword>
<dbReference type="GO" id="GO:0005524">
    <property type="term" value="F:ATP binding"/>
    <property type="evidence" value="ECO:0007669"/>
    <property type="project" value="UniProtKB-KW"/>
</dbReference>
<dbReference type="InterPro" id="IPR004606">
    <property type="entry name" value="Mop_domain"/>
</dbReference>
<dbReference type="Gene3D" id="3.40.50.300">
    <property type="entry name" value="P-loop containing nucleotide triphosphate hydrolases"/>
    <property type="match status" value="1"/>
</dbReference>
<evidence type="ECO:0000256" key="3">
    <source>
        <dbReference type="ARBA" id="ARBA00022741"/>
    </source>
</evidence>
<evidence type="ECO:0000259" key="6">
    <source>
        <dbReference type="PROSITE" id="PS50893"/>
    </source>
</evidence>
<keyword evidence="2 5" id="KW-0500">Molybdenum</keyword>
<gene>
    <name evidence="8" type="ORF">GCU56_17455</name>
</gene>
<dbReference type="InterPro" id="IPR008995">
    <property type="entry name" value="Mo/tungstate-bd_C_term_dom"/>
</dbReference>
<dbReference type="PROSITE" id="PS50893">
    <property type="entry name" value="ABC_TRANSPORTER_2"/>
    <property type="match status" value="1"/>
</dbReference>
<proteinExistence type="predicted"/>
<protein>
    <submittedName>
        <fullName evidence="8">ABC transporter ATP-binding protein</fullName>
    </submittedName>
</protein>
<dbReference type="InterPro" id="IPR050093">
    <property type="entry name" value="ABC_SmlMolc_Importer"/>
</dbReference>
<dbReference type="InterPro" id="IPR003439">
    <property type="entry name" value="ABC_transporter-like_ATP-bd"/>
</dbReference>
<dbReference type="InterPro" id="IPR005116">
    <property type="entry name" value="Transp-assoc_OB_typ1"/>
</dbReference>
<keyword evidence="1" id="KW-0813">Transport</keyword>
<organism evidence="8 9">
    <name type="scientific">Geodermatophilus sabuli</name>
    <dbReference type="NCBI Taxonomy" id="1564158"/>
    <lineage>
        <taxon>Bacteria</taxon>
        <taxon>Bacillati</taxon>
        <taxon>Actinomycetota</taxon>
        <taxon>Actinomycetes</taxon>
        <taxon>Geodermatophilales</taxon>
        <taxon>Geodermatophilaceae</taxon>
        <taxon>Geodermatophilus</taxon>
    </lineage>
</organism>
<evidence type="ECO:0000256" key="4">
    <source>
        <dbReference type="ARBA" id="ARBA00022840"/>
    </source>
</evidence>
<evidence type="ECO:0000313" key="9">
    <source>
        <dbReference type="Proteomes" id="UP000470246"/>
    </source>
</evidence>
<keyword evidence="9" id="KW-1185">Reference proteome</keyword>
<dbReference type="PROSITE" id="PS51866">
    <property type="entry name" value="MOP"/>
    <property type="match status" value="1"/>
</dbReference>
<evidence type="ECO:0000256" key="5">
    <source>
        <dbReference type="PROSITE-ProRule" id="PRU01213"/>
    </source>
</evidence>
<evidence type="ECO:0000313" key="8">
    <source>
        <dbReference type="EMBL" id="NEK59646.1"/>
    </source>
</evidence>
<dbReference type="Gene3D" id="2.40.50.100">
    <property type="match status" value="1"/>
</dbReference>